<name>A0A9D0ZRL0_9FIRM</name>
<organism evidence="1 2">
    <name type="scientific">Candidatus Coprosoma intestinipullorum</name>
    <dbReference type="NCBI Taxonomy" id="2840752"/>
    <lineage>
        <taxon>Bacteria</taxon>
        <taxon>Bacillati</taxon>
        <taxon>Bacillota</taxon>
        <taxon>Bacillota incertae sedis</taxon>
        <taxon>Candidatus Coprosoma</taxon>
    </lineage>
</organism>
<proteinExistence type="predicted"/>
<reference evidence="1" key="1">
    <citation type="submission" date="2020-10" db="EMBL/GenBank/DDBJ databases">
        <authorList>
            <person name="Gilroy R."/>
        </authorList>
    </citation>
    <scope>NUCLEOTIDE SEQUENCE</scope>
    <source>
        <strain evidence="1">CHK147-3167</strain>
    </source>
</reference>
<evidence type="ECO:0000313" key="1">
    <source>
        <dbReference type="EMBL" id="HIQ91044.1"/>
    </source>
</evidence>
<dbReference type="AlphaFoldDB" id="A0A9D0ZRL0"/>
<protein>
    <submittedName>
        <fullName evidence="1">Uncharacterized protein</fullName>
    </submittedName>
</protein>
<comment type="caution">
    <text evidence="1">The sequence shown here is derived from an EMBL/GenBank/DDBJ whole genome shotgun (WGS) entry which is preliminary data.</text>
</comment>
<sequence length="83" mass="9372">MMTIKEKPTASEILKIISQPWIGTKEIGKLACVGLNKAIEIKKEIKKELLDEGYKLPSGNVVPCDRVVKYLKINVNYLKKISE</sequence>
<gene>
    <name evidence="1" type="ORF">IAB27_05425</name>
</gene>
<dbReference type="EMBL" id="DVFV01000096">
    <property type="protein sequence ID" value="HIQ91044.1"/>
    <property type="molecule type" value="Genomic_DNA"/>
</dbReference>
<evidence type="ECO:0000313" key="2">
    <source>
        <dbReference type="Proteomes" id="UP000886786"/>
    </source>
</evidence>
<dbReference type="Proteomes" id="UP000886786">
    <property type="component" value="Unassembled WGS sequence"/>
</dbReference>
<reference evidence="1" key="2">
    <citation type="journal article" date="2021" name="PeerJ">
        <title>Extensive microbial diversity within the chicken gut microbiome revealed by metagenomics and culture.</title>
        <authorList>
            <person name="Gilroy R."/>
            <person name="Ravi A."/>
            <person name="Getino M."/>
            <person name="Pursley I."/>
            <person name="Horton D.L."/>
            <person name="Alikhan N.F."/>
            <person name="Baker D."/>
            <person name="Gharbi K."/>
            <person name="Hall N."/>
            <person name="Watson M."/>
            <person name="Adriaenssens E.M."/>
            <person name="Foster-Nyarko E."/>
            <person name="Jarju S."/>
            <person name="Secka A."/>
            <person name="Antonio M."/>
            <person name="Oren A."/>
            <person name="Chaudhuri R.R."/>
            <person name="La Ragione R."/>
            <person name="Hildebrand F."/>
            <person name="Pallen M.J."/>
        </authorList>
    </citation>
    <scope>NUCLEOTIDE SEQUENCE</scope>
    <source>
        <strain evidence="1">CHK147-3167</strain>
    </source>
</reference>
<accession>A0A9D0ZRL0</accession>